<comment type="caution">
    <text evidence="3">The sequence shown here is derived from an EMBL/GenBank/DDBJ whole genome shotgun (WGS) entry which is preliminary data.</text>
</comment>
<keyword evidence="4" id="KW-1185">Reference proteome</keyword>
<organism evidence="3 4">
    <name type="scientific">Dyella koreensis</name>
    <dbReference type="NCBI Taxonomy" id="311235"/>
    <lineage>
        <taxon>Bacteria</taxon>
        <taxon>Pseudomonadati</taxon>
        <taxon>Pseudomonadota</taxon>
        <taxon>Gammaproteobacteria</taxon>
        <taxon>Lysobacterales</taxon>
        <taxon>Rhodanobacteraceae</taxon>
        <taxon>Dyella</taxon>
    </lineage>
</organism>
<reference evidence="3 4" key="1">
    <citation type="submission" date="2020-10" db="EMBL/GenBank/DDBJ databases">
        <title>Phylogeny of dyella-like bacteria.</title>
        <authorList>
            <person name="Fu J."/>
        </authorList>
    </citation>
    <scope>NUCLEOTIDE SEQUENCE [LARGE SCALE GENOMIC DNA]</scope>
    <source>
        <strain evidence="3 4">BB4</strain>
    </source>
</reference>
<feature type="transmembrane region" description="Helical" evidence="2">
    <location>
        <begin position="20"/>
        <end position="40"/>
    </location>
</feature>
<evidence type="ECO:0000256" key="1">
    <source>
        <dbReference type="SAM" id="MobiDB-lite"/>
    </source>
</evidence>
<protein>
    <recommendedName>
        <fullName evidence="5">DUF4190 domain-containing protein</fullName>
    </recommendedName>
</protein>
<keyword evidence="2" id="KW-1133">Transmembrane helix</keyword>
<evidence type="ECO:0000313" key="4">
    <source>
        <dbReference type="Proteomes" id="UP001620408"/>
    </source>
</evidence>
<accession>A0ABW8K8H4</accession>
<name>A0ABW8K8H4_9GAMM</name>
<sequence>MSETRLPDQAPLPPEQPEPPPGQGSLIAGILLAWVTFLVGEALCSQAGLLAWWLPPVGILVWGIMLMTNGTKPRTGKGLLLGLASIFAVALLLVAACFGMLSHSNFN</sequence>
<evidence type="ECO:0008006" key="5">
    <source>
        <dbReference type="Google" id="ProtNLM"/>
    </source>
</evidence>
<keyword evidence="2" id="KW-0812">Transmembrane</keyword>
<dbReference type="Proteomes" id="UP001620408">
    <property type="component" value="Unassembled WGS sequence"/>
</dbReference>
<dbReference type="RefSeq" id="WP_379983197.1">
    <property type="nucleotide sequence ID" value="NZ_JADIKD010000012.1"/>
</dbReference>
<proteinExistence type="predicted"/>
<feature type="transmembrane region" description="Helical" evidence="2">
    <location>
        <begin position="79"/>
        <end position="101"/>
    </location>
</feature>
<gene>
    <name evidence="3" type="ORF">ISS97_18050</name>
</gene>
<evidence type="ECO:0000313" key="3">
    <source>
        <dbReference type="EMBL" id="MFK2919179.1"/>
    </source>
</evidence>
<dbReference type="EMBL" id="JADIKD010000012">
    <property type="protein sequence ID" value="MFK2919179.1"/>
    <property type="molecule type" value="Genomic_DNA"/>
</dbReference>
<feature type="transmembrane region" description="Helical" evidence="2">
    <location>
        <begin position="47"/>
        <end position="67"/>
    </location>
</feature>
<feature type="compositionally biased region" description="Pro residues" evidence="1">
    <location>
        <begin position="10"/>
        <end position="22"/>
    </location>
</feature>
<feature type="region of interest" description="Disordered" evidence="1">
    <location>
        <begin position="1"/>
        <end position="23"/>
    </location>
</feature>
<evidence type="ECO:0000256" key="2">
    <source>
        <dbReference type="SAM" id="Phobius"/>
    </source>
</evidence>
<keyword evidence="2" id="KW-0472">Membrane</keyword>